<dbReference type="AlphaFoldDB" id="Q979B0"/>
<dbReference type="RefSeq" id="WP_010917486.1">
    <property type="nucleotide sequence ID" value="NC_002689.2"/>
</dbReference>
<dbReference type="InterPro" id="IPR002220">
    <property type="entry name" value="DapA-like"/>
</dbReference>
<dbReference type="CDD" id="cd00408">
    <property type="entry name" value="DHDPS-like"/>
    <property type="match status" value="1"/>
</dbReference>
<proteinExistence type="predicted"/>
<feature type="active site" description="Schiff-base intermediate with substrate" evidence="3">
    <location>
        <position position="161"/>
    </location>
</feature>
<evidence type="ECO:0000256" key="2">
    <source>
        <dbReference type="ARBA" id="ARBA00023270"/>
    </source>
</evidence>
<feature type="binding site" evidence="4">
    <location>
        <position position="45"/>
    </location>
    <ligand>
        <name>pyruvate</name>
        <dbReference type="ChEBI" id="CHEBI:15361"/>
    </ligand>
</feature>
<keyword evidence="7" id="KW-1185">Reference proteome</keyword>
<dbReference type="PANTHER" id="PTHR12128">
    <property type="entry name" value="DIHYDRODIPICOLINATE SYNTHASE"/>
    <property type="match status" value="1"/>
</dbReference>
<reference evidence="6 7" key="1">
    <citation type="journal article" date="1999" name="Proc. Jpn. Acad.">
        <title>Determination of the complete genomic DNA sequence of Thermoplasma volvanium GSS1.</title>
        <authorList>
            <person name="Kawashima T."/>
            <person name="Yamamoto Y."/>
            <person name="Aramaki H."/>
            <person name="Nunoshiba T."/>
            <person name="Kawamoto T."/>
            <person name="Watanabe K."/>
            <person name="Yamazaki M."/>
            <person name="Kanehori K."/>
            <person name="Amano N."/>
            <person name="Ohya Y."/>
            <person name="Makino K."/>
            <person name="Suzuki M."/>
        </authorList>
    </citation>
    <scope>NUCLEOTIDE SEQUENCE [LARGE SCALE GENOMIC DNA]</scope>
    <source>
        <strain evidence="7">ATCC 51530 / DSM 4299 / JCM 9571 / NBRC 15438 / GSS1</strain>
    </source>
</reference>
<evidence type="ECO:0000256" key="5">
    <source>
        <dbReference type="SAM" id="MobiDB-lite"/>
    </source>
</evidence>
<dbReference type="EMBL" id="BA000011">
    <property type="protein sequence ID" value="BAB60394.1"/>
    <property type="molecule type" value="Genomic_DNA"/>
</dbReference>
<dbReference type="STRING" id="273116.gene:9382057"/>
<dbReference type="KEGG" id="tvo:TVG1289977"/>
<dbReference type="PANTHER" id="PTHR12128:SF66">
    <property type="entry name" value="4-HYDROXY-2-OXOGLUTARATE ALDOLASE, MITOCHONDRIAL"/>
    <property type="match status" value="1"/>
</dbReference>
<evidence type="ECO:0000256" key="3">
    <source>
        <dbReference type="PIRSR" id="PIRSR001365-1"/>
    </source>
</evidence>
<dbReference type="SMART" id="SM01130">
    <property type="entry name" value="DHDPS"/>
    <property type="match status" value="1"/>
</dbReference>
<dbReference type="GeneID" id="1441368"/>
<feature type="region of interest" description="Disordered" evidence="5">
    <location>
        <begin position="270"/>
        <end position="289"/>
    </location>
</feature>
<keyword evidence="2" id="KW-0704">Schiff base</keyword>
<dbReference type="InterPro" id="IPR013785">
    <property type="entry name" value="Aldolase_TIM"/>
</dbReference>
<evidence type="ECO:0000313" key="7">
    <source>
        <dbReference type="Proteomes" id="UP000001017"/>
    </source>
</evidence>
<dbReference type="eggNOG" id="arCOG04172">
    <property type="taxonomic scope" value="Archaea"/>
</dbReference>
<dbReference type="Pfam" id="PF00701">
    <property type="entry name" value="DHDPS"/>
    <property type="match status" value="1"/>
</dbReference>
<dbReference type="Gene3D" id="3.20.20.70">
    <property type="entry name" value="Aldolase class I"/>
    <property type="match status" value="1"/>
</dbReference>
<organism evidence="6 7">
    <name type="scientific">Thermoplasma volcanium (strain ATCC 51530 / DSM 4299 / JCM 9571 / NBRC 15438 / GSS1)</name>
    <dbReference type="NCBI Taxonomy" id="273116"/>
    <lineage>
        <taxon>Archaea</taxon>
        <taxon>Methanobacteriati</taxon>
        <taxon>Thermoplasmatota</taxon>
        <taxon>Thermoplasmata</taxon>
        <taxon>Thermoplasmatales</taxon>
        <taxon>Thermoplasmataceae</taxon>
        <taxon>Thermoplasma</taxon>
    </lineage>
</organism>
<evidence type="ECO:0000313" key="6">
    <source>
        <dbReference type="EMBL" id="BAB60394.1"/>
    </source>
</evidence>
<evidence type="ECO:0000256" key="1">
    <source>
        <dbReference type="ARBA" id="ARBA00023239"/>
    </source>
</evidence>
<dbReference type="GO" id="GO:0008675">
    <property type="term" value="F:2-dehydro-3-deoxy-phosphogluconate aldolase activity"/>
    <property type="evidence" value="ECO:0007669"/>
    <property type="project" value="UniProtKB-ARBA"/>
</dbReference>
<protein>
    <submittedName>
        <fullName evidence="6">Dihydrodipicolinate synthase</fullName>
    </submittedName>
</protein>
<feature type="active site" description="Proton donor/acceptor" evidence="3">
    <location>
        <position position="132"/>
    </location>
</feature>
<keyword evidence="1" id="KW-0456">Lyase</keyword>
<dbReference type="OrthoDB" id="33636at2157"/>
<name>Q979B0_THEVO</name>
<dbReference type="PaxDb" id="273116-14325490"/>
<dbReference type="PIRSF" id="PIRSF001365">
    <property type="entry name" value="DHDPS"/>
    <property type="match status" value="1"/>
</dbReference>
<dbReference type="PhylomeDB" id="Q979B0"/>
<dbReference type="InterPro" id="IPR020625">
    <property type="entry name" value="Schiff_base-form_aldolases_AS"/>
</dbReference>
<dbReference type="HOGENOM" id="CLU_049343_5_1_2"/>
<dbReference type="SUPFAM" id="SSF51569">
    <property type="entry name" value="Aldolase"/>
    <property type="match status" value="1"/>
</dbReference>
<gene>
    <name evidence="6" type="ORF">TVG1289977</name>
</gene>
<dbReference type="PROSITE" id="PS00666">
    <property type="entry name" value="DHDPS_2"/>
    <property type="match status" value="1"/>
</dbReference>
<evidence type="ECO:0000256" key="4">
    <source>
        <dbReference type="PIRSR" id="PIRSR001365-2"/>
    </source>
</evidence>
<dbReference type="Proteomes" id="UP000001017">
    <property type="component" value="Chromosome"/>
</dbReference>
<reference evidence="6 7" key="2">
    <citation type="journal article" date="2000" name="Proc. Natl. Acad. Sci. U.S.A.">
        <title>Archaeal adaptation to higher temperatures revealed by genomic sequence of Thermoplasma volcanium.</title>
        <authorList>
            <person name="Kawashima T."/>
            <person name="Amano N."/>
            <person name="Koike H."/>
            <person name="Makino S."/>
            <person name="Higuchi S."/>
            <person name="Kawashima-Ohya Y."/>
            <person name="Watanabe K."/>
            <person name="Yamazaki M."/>
            <person name="Kanehori K."/>
            <person name="Kawamoto T."/>
            <person name="Nunoshiba T."/>
            <person name="Yamamoto Y."/>
            <person name="Aramaki H."/>
            <person name="Makino K."/>
            <person name="Suzuki M."/>
        </authorList>
    </citation>
    <scope>NUCLEOTIDE SEQUENCE [LARGE SCALE GENOMIC DNA]</scope>
    <source>
        <strain evidence="7">ATCC 51530 / DSM 4299 / JCM 9571 / NBRC 15438 / GSS1</strain>
    </source>
</reference>
<dbReference type="GO" id="GO:0044281">
    <property type="term" value="P:small molecule metabolic process"/>
    <property type="evidence" value="ECO:0007669"/>
    <property type="project" value="UniProtKB-ARBA"/>
</dbReference>
<accession>Q979B0</accession>
<dbReference type="GO" id="GO:0008840">
    <property type="term" value="F:4-hydroxy-tetrahydrodipicolinate synthase activity"/>
    <property type="evidence" value="ECO:0007669"/>
    <property type="project" value="TreeGrafter"/>
</dbReference>
<feature type="binding site" evidence="4">
    <location>
        <position position="203"/>
    </location>
    <ligand>
        <name>pyruvate</name>
        <dbReference type="ChEBI" id="CHEBI:15361"/>
    </ligand>
</feature>
<dbReference type="PRINTS" id="PR00146">
    <property type="entry name" value="DHPICSNTHASE"/>
</dbReference>
<sequence>MYNGIVTPMLTPFNRAGEIDYDATRLLIQDLKGYGVSGLFPMGSTGLFPMFSLEERKKFLQFVSENRNNLTVYAGVGSSSTQESIELSKFTEDVGIEVRVLMPTYYIKPDEEWMYKHFSEVISASSNDLFIYNIPQLAGSWVPENVIKKLKSEFSQVKGIKDSSGDMRFFSRIVTLVSKDFSVFQGQDDLLLTSMALGANGGVCGLSNISGSIVDLYKAFQSGDLKKSREIQLNKVNPLMYAVNAPTFPSGYYYAFYKKHNINGGYRSPMVQPSKEHSRVIDEATSQQI</sequence>